<reference evidence="12 13" key="1">
    <citation type="submission" date="2017-11" db="EMBL/GenBank/DDBJ databases">
        <title>De novo assembly and phasing of dikaryotic genomes from two isolates of Puccinia coronata f. sp. avenae, the causal agent of oat crown rust.</title>
        <authorList>
            <person name="Miller M.E."/>
            <person name="Zhang Y."/>
            <person name="Omidvar V."/>
            <person name="Sperschneider J."/>
            <person name="Schwessinger B."/>
            <person name="Raley C."/>
            <person name="Palmer J.M."/>
            <person name="Garnica D."/>
            <person name="Upadhyaya N."/>
            <person name="Rathjen J."/>
            <person name="Taylor J.M."/>
            <person name="Park R.F."/>
            <person name="Dodds P.N."/>
            <person name="Hirsch C.D."/>
            <person name="Kianian S.F."/>
            <person name="Figueroa M."/>
        </authorList>
    </citation>
    <scope>NUCLEOTIDE SEQUENCE [LARGE SCALE GENOMIC DNA]</scope>
    <source>
        <strain evidence="12">12SD80</strain>
    </source>
</reference>
<dbReference type="InterPro" id="IPR026258">
    <property type="entry name" value="SRP68"/>
</dbReference>
<dbReference type="GO" id="GO:0008312">
    <property type="term" value="F:7S RNA binding"/>
    <property type="evidence" value="ECO:0007669"/>
    <property type="project" value="InterPro"/>
</dbReference>
<dbReference type="InterPro" id="IPR038253">
    <property type="entry name" value="SRP68_N_sf"/>
</dbReference>
<dbReference type="Pfam" id="PF16969">
    <property type="entry name" value="SRP68"/>
    <property type="match status" value="1"/>
</dbReference>
<dbReference type="GO" id="GO:0005047">
    <property type="term" value="F:signal recognition particle binding"/>
    <property type="evidence" value="ECO:0007669"/>
    <property type="project" value="InterPro"/>
</dbReference>
<keyword evidence="8" id="KW-0687">Ribonucleoprotein</keyword>
<comment type="similarity">
    <text evidence="3">Belongs to the SRP68 family.</text>
</comment>
<dbReference type="AlphaFoldDB" id="A0A2N5TU10"/>
<protein>
    <recommendedName>
        <fullName evidence="9">Signal recognition particle subunit SRP68</fullName>
    </recommendedName>
</protein>
<dbReference type="EMBL" id="PGCI01001102">
    <property type="protein sequence ID" value="PLW07832.1"/>
    <property type="molecule type" value="Genomic_DNA"/>
</dbReference>
<dbReference type="GO" id="GO:0005786">
    <property type="term" value="C:signal recognition particle, endoplasmic reticulum targeting"/>
    <property type="evidence" value="ECO:0007669"/>
    <property type="project" value="UniProtKB-KW"/>
</dbReference>
<proteinExistence type="inferred from homology"/>
<dbReference type="InterPro" id="IPR034652">
    <property type="entry name" value="SRP68-RBD"/>
</dbReference>
<evidence type="ECO:0000313" key="11">
    <source>
        <dbReference type="EMBL" id="PLW07832.1"/>
    </source>
</evidence>
<evidence type="ECO:0000256" key="3">
    <source>
        <dbReference type="ARBA" id="ARBA00009352"/>
    </source>
</evidence>
<evidence type="ECO:0000256" key="6">
    <source>
        <dbReference type="ARBA" id="ARBA00023135"/>
    </source>
</evidence>
<evidence type="ECO:0000313" key="13">
    <source>
        <dbReference type="Proteomes" id="UP000235392"/>
    </source>
</evidence>
<dbReference type="EMBL" id="PGCI01000346">
    <property type="protein sequence ID" value="PLW28980.1"/>
    <property type="molecule type" value="Genomic_DNA"/>
</dbReference>
<keyword evidence="4" id="KW-0963">Cytoplasm</keyword>
<dbReference type="Proteomes" id="UP000235392">
    <property type="component" value="Unassembled WGS sequence"/>
</dbReference>
<keyword evidence="6" id="KW-0733">Signal recognition particle</keyword>
<feature type="compositionally biased region" description="Low complexity" evidence="10">
    <location>
        <begin position="752"/>
        <end position="773"/>
    </location>
</feature>
<evidence type="ECO:0000256" key="1">
    <source>
        <dbReference type="ARBA" id="ARBA00004496"/>
    </source>
</evidence>
<dbReference type="GO" id="GO:0005730">
    <property type="term" value="C:nucleolus"/>
    <property type="evidence" value="ECO:0007669"/>
    <property type="project" value="UniProtKB-SubCell"/>
</dbReference>
<name>A0A2N5TU10_9BASI</name>
<evidence type="ECO:0000256" key="9">
    <source>
        <dbReference type="ARBA" id="ARBA00029498"/>
    </source>
</evidence>
<keyword evidence="5" id="KW-0694">RNA-binding</keyword>
<comment type="subcellular location">
    <subcellularLocation>
        <location evidence="1">Cytoplasm</location>
    </subcellularLocation>
    <subcellularLocation>
        <location evidence="2">Nucleus</location>
        <location evidence="2">Nucleolus</location>
    </subcellularLocation>
</comment>
<dbReference type="GO" id="GO:0030942">
    <property type="term" value="F:endoplasmic reticulum signal peptide binding"/>
    <property type="evidence" value="ECO:0007669"/>
    <property type="project" value="InterPro"/>
</dbReference>
<evidence type="ECO:0000256" key="7">
    <source>
        <dbReference type="ARBA" id="ARBA00023242"/>
    </source>
</evidence>
<dbReference type="PANTHER" id="PTHR12860">
    <property type="entry name" value="SIGNAL RECOGNITION PARTICLE 68 KDA PROTEIN"/>
    <property type="match status" value="1"/>
</dbReference>
<dbReference type="PANTHER" id="PTHR12860:SF0">
    <property type="entry name" value="SIGNAL RECOGNITION PARTICLE SUBUNIT SRP68"/>
    <property type="match status" value="1"/>
</dbReference>
<evidence type="ECO:0000256" key="4">
    <source>
        <dbReference type="ARBA" id="ARBA00022490"/>
    </source>
</evidence>
<feature type="compositionally biased region" description="Polar residues" evidence="10">
    <location>
        <begin position="129"/>
        <end position="145"/>
    </location>
</feature>
<feature type="region of interest" description="Disordered" evidence="10">
    <location>
        <begin position="124"/>
        <end position="154"/>
    </location>
</feature>
<keyword evidence="7" id="KW-0539">Nucleus</keyword>
<sequence>MHECSFSQSEEKPQRALQSQMASIDLLCIINEERKKFGLRDSDFHRYRTHCTQKLKTLRKSTGVQQAYNPKTKQLVKKSLADKNSLEGINDVETLKYLLINVFQVEQAWASSRELKEEVQSILKKKDTSSAQQTGQKSAQTNSRGRTGASRVRHHSNNRLTKAIHHSDRLLAQCRSSTALSIRTLAQVHVHRLYMRGLLDFELARWDASMDHFALSSVILKALANSTHQADHKKRAIFDELMDELAPMIRYCAYKNGANALDMDTFCEERVAQNTNIGEKLVDKDWPEIYNLIESSKQISPPTIELKWISKTIPIRNPELVDLITSLQKADQALLANLKGSLGAPPVSIDPSQSAHLNKKQKRQIFLQSKHPKMAQKNFISPTAAFDQALSTYVDVETHLQALIESNNRALELNSTIQRFDQQSPILATIHSIVGFRLLSTRVNRDVELVHKLEKKLATQESRVVDRITKSPKSYQQINQLVLLSSTRAQPPSSKSVANTSQKSSHETDHVRTLLIKRRQAKVFPSLLKLFDDIIFNLDRIKQLKLIEDDHELSVKIECKVSFFKTYRCLIQSKSYLLVDKFLESYVLQQKANFYLRQAKMNIEEVEEQEYDEDDVVDKKREEIQDLNEGFLRFERGELEAVSEEVQERLRKQILDEWWKSDRTDARGAKRVEGEAPEDSLARLGQLEKLSLVDDDRRDDGRGTEAGKTAPQVFDLAFNYVTQFDWARLDPHASHLGPSARPSKTQHTSRHTPFPSSAAATAAPSASTLVPTSQDHPHSQDPAQSPPAPAKKSGGLWGFFTRS</sequence>
<evidence type="ECO:0000256" key="8">
    <source>
        <dbReference type="ARBA" id="ARBA00023274"/>
    </source>
</evidence>
<gene>
    <name evidence="12" type="ORF">PCASD_19467</name>
    <name evidence="11" type="ORF">PCASD_24624</name>
</gene>
<dbReference type="Gene3D" id="1.10.3450.40">
    <property type="entry name" value="Signal recognition particle, SRP68 subunit, RNA-binding domain"/>
    <property type="match status" value="1"/>
</dbReference>
<dbReference type="CDD" id="cd15481">
    <property type="entry name" value="SRP68-RBD"/>
    <property type="match status" value="1"/>
</dbReference>
<evidence type="ECO:0000313" key="12">
    <source>
        <dbReference type="EMBL" id="PLW28980.1"/>
    </source>
</evidence>
<feature type="region of interest" description="Disordered" evidence="10">
    <location>
        <begin position="735"/>
        <end position="803"/>
    </location>
</feature>
<comment type="caution">
    <text evidence="12">The sequence shown here is derived from an EMBL/GenBank/DDBJ whole genome shotgun (WGS) entry which is preliminary data.</text>
</comment>
<accession>A0A2N5TU10</accession>
<dbReference type="GO" id="GO:0006614">
    <property type="term" value="P:SRP-dependent cotranslational protein targeting to membrane"/>
    <property type="evidence" value="ECO:0007669"/>
    <property type="project" value="InterPro"/>
</dbReference>
<evidence type="ECO:0000256" key="10">
    <source>
        <dbReference type="SAM" id="MobiDB-lite"/>
    </source>
</evidence>
<evidence type="ECO:0000256" key="5">
    <source>
        <dbReference type="ARBA" id="ARBA00022884"/>
    </source>
</evidence>
<evidence type="ECO:0000256" key="2">
    <source>
        <dbReference type="ARBA" id="ARBA00004604"/>
    </source>
</evidence>
<organism evidence="12 13">
    <name type="scientific">Puccinia coronata f. sp. avenae</name>
    <dbReference type="NCBI Taxonomy" id="200324"/>
    <lineage>
        <taxon>Eukaryota</taxon>
        <taxon>Fungi</taxon>
        <taxon>Dikarya</taxon>
        <taxon>Basidiomycota</taxon>
        <taxon>Pucciniomycotina</taxon>
        <taxon>Pucciniomycetes</taxon>
        <taxon>Pucciniales</taxon>
        <taxon>Pucciniaceae</taxon>
        <taxon>Puccinia</taxon>
    </lineage>
</organism>